<protein>
    <submittedName>
        <fullName evidence="1">Uncharacterized protein</fullName>
    </submittedName>
</protein>
<reference evidence="1" key="1">
    <citation type="journal article" date="2022" name="Int. J. Mol. Sci.">
        <title>Draft Genome of Tanacetum Coccineum: Genomic Comparison of Closely Related Tanacetum-Family Plants.</title>
        <authorList>
            <person name="Yamashiro T."/>
            <person name="Shiraishi A."/>
            <person name="Nakayama K."/>
            <person name="Satake H."/>
        </authorList>
    </citation>
    <scope>NUCLEOTIDE SEQUENCE</scope>
</reference>
<organism evidence="1 2">
    <name type="scientific">Tanacetum coccineum</name>
    <dbReference type="NCBI Taxonomy" id="301880"/>
    <lineage>
        <taxon>Eukaryota</taxon>
        <taxon>Viridiplantae</taxon>
        <taxon>Streptophyta</taxon>
        <taxon>Embryophyta</taxon>
        <taxon>Tracheophyta</taxon>
        <taxon>Spermatophyta</taxon>
        <taxon>Magnoliopsida</taxon>
        <taxon>eudicotyledons</taxon>
        <taxon>Gunneridae</taxon>
        <taxon>Pentapetalae</taxon>
        <taxon>asterids</taxon>
        <taxon>campanulids</taxon>
        <taxon>Asterales</taxon>
        <taxon>Asteraceae</taxon>
        <taxon>Asteroideae</taxon>
        <taxon>Anthemideae</taxon>
        <taxon>Anthemidinae</taxon>
        <taxon>Tanacetum</taxon>
    </lineage>
</organism>
<comment type="caution">
    <text evidence="1">The sequence shown here is derived from an EMBL/GenBank/DDBJ whole genome shotgun (WGS) entry which is preliminary data.</text>
</comment>
<accession>A0ABQ5BVA9</accession>
<reference evidence="1" key="2">
    <citation type="submission" date="2022-01" db="EMBL/GenBank/DDBJ databases">
        <authorList>
            <person name="Yamashiro T."/>
            <person name="Shiraishi A."/>
            <person name="Satake H."/>
            <person name="Nakayama K."/>
        </authorList>
    </citation>
    <scope>NUCLEOTIDE SEQUENCE</scope>
</reference>
<proteinExistence type="predicted"/>
<dbReference type="Proteomes" id="UP001151760">
    <property type="component" value="Unassembled WGS sequence"/>
</dbReference>
<gene>
    <name evidence="1" type="ORF">Tco_0876920</name>
</gene>
<keyword evidence="2" id="KW-1185">Reference proteome</keyword>
<dbReference type="EMBL" id="BQNB010013621">
    <property type="protein sequence ID" value="GJT18214.1"/>
    <property type="molecule type" value="Genomic_DNA"/>
</dbReference>
<evidence type="ECO:0000313" key="2">
    <source>
        <dbReference type="Proteomes" id="UP001151760"/>
    </source>
</evidence>
<name>A0ABQ5BVA9_9ASTR</name>
<evidence type="ECO:0000313" key="1">
    <source>
        <dbReference type="EMBL" id="GJT18214.1"/>
    </source>
</evidence>
<sequence>MQTNEETFDQPLGNGLQQIPFEVNHEDAYDSKTLSLEMHQEEHFKTPMLRTWIDDQYDPVHPQYLLDTEAQNVQTEGNLKRQNQYGLAKGHLCTRKPGLGYFGPSVHNLFAKMDDTLLHPNHHPVSHLWDSEVVAGTPSG</sequence>